<dbReference type="AlphaFoldDB" id="F7VHS8"/>
<dbReference type="InterPro" id="IPR053943">
    <property type="entry name" value="RlmKL-like_Mtase_CS"/>
</dbReference>
<dbReference type="GO" id="GO:0008990">
    <property type="term" value="F:rRNA (guanine-N2-)-methyltransferase activity"/>
    <property type="evidence" value="ECO:0007669"/>
    <property type="project" value="TreeGrafter"/>
</dbReference>
<dbReference type="EMBL" id="BABS01000139">
    <property type="protein sequence ID" value="GAA09923.1"/>
    <property type="molecule type" value="Genomic_DNA"/>
</dbReference>
<dbReference type="InterPro" id="IPR054170">
    <property type="entry name" value="RlmL_1st"/>
</dbReference>
<dbReference type="InterPro" id="IPR029063">
    <property type="entry name" value="SAM-dependent_MTases_sf"/>
</dbReference>
<reference evidence="5 6" key="1">
    <citation type="journal article" date="2011" name="Biochem. Biophys. Res. Commun.">
        <title>Increased number of Arginine-based salt bridges contributes to the thermotolerance of thermotolerant acetic acid bacteria, Acetobacter tropicalis SKU1100.</title>
        <authorList>
            <person name="Matsutani M."/>
            <person name="Hirakawa H."/>
            <person name="Nishikura M."/>
            <person name="Soemphol W."/>
            <person name="Ali I.A.I."/>
            <person name="Yakushi T."/>
            <person name="Matsushita K."/>
        </authorList>
    </citation>
    <scope>NUCLEOTIDE SEQUENCE [LARGE SCALE GENOMIC DNA]</scope>
    <source>
        <strain evidence="5 6">NBRC 101654</strain>
    </source>
</reference>
<dbReference type="PRINTS" id="PR00507">
    <property type="entry name" value="N12N6MTFRASE"/>
</dbReference>
<evidence type="ECO:0000313" key="5">
    <source>
        <dbReference type="EMBL" id="GAA09923.1"/>
    </source>
</evidence>
<dbReference type="GO" id="GO:0003676">
    <property type="term" value="F:nucleic acid binding"/>
    <property type="evidence" value="ECO:0007669"/>
    <property type="project" value="InterPro"/>
</dbReference>
<dbReference type="InterPro" id="IPR002052">
    <property type="entry name" value="DNA_methylase_N6_adenine_CS"/>
</dbReference>
<dbReference type="Gene3D" id="3.40.50.150">
    <property type="entry name" value="Vaccinia Virus protein VP39"/>
    <property type="match status" value="1"/>
</dbReference>
<gene>
    <name evidence="5" type="ORF">ATPR_2927</name>
</gene>
<keyword evidence="2" id="KW-0808">Transferase</keyword>
<dbReference type="PROSITE" id="PS00092">
    <property type="entry name" value="N6_MTASE"/>
    <property type="match status" value="1"/>
</dbReference>
<organism evidence="5 6">
    <name type="scientific">Acetobacter tropicalis NBRC 101654</name>
    <dbReference type="NCBI Taxonomy" id="749388"/>
    <lineage>
        <taxon>Bacteria</taxon>
        <taxon>Pseudomonadati</taxon>
        <taxon>Pseudomonadota</taxon>
        <taxon>Alphaproteobacteria</taxon>
        <taxon>Acetobacterales</taxon>
        <taxon>Acetobacteraceae</taxon>
        <taxon>Acetobacter</taxon>
    </lineage>
</organism>
<dbReference type="PANTHER" id="PTHR47313:SF1">
    <property type="entry name" value="RIBOSOMAL RNA LARGE SUBUNIT METHYLTRANSFERASE K_L"/>
    <property type="match status" value="1"/>
</dbReference>
<evidence type="ECO:0000259" key="4">
    <source>
        <dbReference type="Pfam" id="PF22020"/>
    </source>
</evidence>
<protein>
    <submittedName>
        <fullName evidence="5">Uncharacterized protein</fullName>
    </submittedName>
</protein>
<feature type="domain" description="RlmL ferredoxin-like" evidence="4">
    <location>
        <begin position="33"/>
        <end position="88"/>
    </location>
</feature>
<dbReference type="Pfam" id="PF22020">
    <property type="entry name" value="RlmL_1st"/>
    <property type="match status" value="1"/>
</dbReference>
<evidence type="ECO:0000256" key="2">
    <source>
        <dbReference type="ARBA" id="ARBA00022679"/>
    </source>
</evidence>
<accession>F7VHS8</accession>
<sequence>MPCLSGFFSAAHRIALFFRSCHSGAMTKQADFEIFLATTPGLESVLCSEVRLKGFKKPTVVPGGVTIKGGWPEVWRANLWVRGASRVLARLVSFPALHLSQLERRTRQMAWADILRADVPFRVEASCSGSRIYHAGAAAERITNAIEKTLGAPHSPDADIVLKARIEQNICTISIDTSGELLHKRGHKEAVNRAPLRETMASLFLLQCGYTGNEPVLDPMCGSGTFVIEAAEIAARLNPGRTRHFAFEHLVSFNSEAWEQMRAVKSSRPPNAHFYGSDRDAGAIAMSRANAERADVTTCTTFTQQTISELTPPAGPAGLVITNPPYGTRLGDKTQLAALYRTFGQTMRDRFSGWRVGMVTSEPTLAYATGLPFLPHTAPVPHGGLRITLYQTAPLP</sequence>
<evidence type="ECO:0000259" key="3">
    <source>
        <dbReference type="Pfam" id="PF01170"/>
    </source>
</evidence>
<dbReference type="Proteomes" id="UP000004319">
    <property type="component" value="Unassembled WGS sequence"/>
</dbReference>
<name>F7VHS8_9PROT</name>
<dbReference type="InterPro" id="IPR000241">
    <property type="entry name" value="RlmKL-like_Mtase"/>
</dbReference>
<evidence type="ECO:0000313" key="6">
    <source>
        <dbReference type="Proteomes" id="UP000004319"/>
    </source>
</evidence>
<dbReference type="GO" id="GO:0070043">
    <property type="term" value="F:rRNA (guanine-N7-)-methyltransferase activity"/>
    <property type="evidence" value="ECO:0007669"/>
    <property type="project" value="TreeGrafter"/>
</dbReference>
<evidence type="ECO:0000256" key="1">
    <source>
        <dbReference type="ARBA" id="ARBA00022603"/>
    </source>
</evidence>
<dbReference type="SUPFAM" id="SSF53335">
    <property type="entry name" value="S-adenosyl-L-methionine-dependent methyltransferases"/>
    <property type="match status" value="1"/>
</dbReference>
<feature type="domain" description="Ribosomal RNA large subunit methyltransferase K/L-like methyltransferase" evidence="3">
    <location>
        <begin position="185"/>
        <end position="367"/>
    </location>
</feature>
<comment type="caution">
    <text evidence="5">The sequence shown here is derived from an EMBL/GenBank/DDBJ whole genome shotgun (WGS) entry which is preliminary data.</text>
</comment>
<dbReference type="PROSITE" id="PS01261">
    <property type="entry name" value="UPF0020"/>
    <property type="match status" value="1"/>
</dbReference>
<proteinExistence type="predicted"/>
<keyword evidence="1" id="KW-0489">Methyltransferase</keyword>
<dbReference type="PANTHER" id="PTHR47313">
    <property type="entry name" value="RIBOSOMAL RNA LARGE SUBUNIT METHYLTRANSFERASE K/L"/>
    <property type="match status" value="1"/>
</dbReference>
<dbReference type="Pfam" id="PF01170">
    <property type="entry name" value="UPF0020"/>
    <property type="match status" value="1"/>
</dbReference>
<dbReference type="Gene3D" id="3.30.2130.30">
    <property type="match status" value="1"/>
</dbReference>
<dbReference type="CDD" id="cd11715">
    <property type="entry name" value="THUMP_AdoMetMT"/>
    <property type="match status" value="1"/>
</dbReference>